<feature type="compositionally biased region" description="Low complexity" evidence="1">
    <location>
        <begin position="86"/>
        <end position="99"/>
    </location>
</feature>
<dbReference type="EMBL" id="UINC01204203">
    <property type="protein sequence ID" value="SVE24824.1"/>
    <property type="molecule type" value="Genomic_DNA"/>
</dbReference>
<feature type="compositionally biased region" description="Polar residues" evidence="1">
    <location>
        <begin position="70"/>
        <end position="84"/>
    </location>
</feature>
<dbReference type="AlphaFoldDB" id="A0A383BY28"/>
<organism evidence="2">
    <name type="scientific">marine metagenome</name>
    <dbReference type="NCBI Taxonomy" id="408172"/>
    <lineage>
        <taxon>unclassified sequences</taxon>
        <taxon>metagenomes</taxon>
        <taxon>ecological metagenomes</taxon>
    </lineage>
</organism>
<accession>A0A383BY28</accession>
<reference evidence="2" key="1">
    <citation type="submission" date="2018-05" db="EMBL/GenBank/DDBJ databases">
        <authorList>
            <person name="Lanie J.A."/>
            <person name="Ng W.-L."/>
            <person name="Kazmierczak K.M."/>
            <person name="Andrzejewski T.M."/>
            <person name="Davidsen T.M."/>
            <person name="Wayne K.J."/>
            <person name="Tettelin H."/>
            <person name="Glass J.I."/>
            <person name="Rusch D."/>
            <person name="Podicherti R."/>
            <person name="Tsui H.-C.T."/>
            <person name="Winkler M.E."/>
        </authorList>
    </citation>
    <scope>NUCLEOTIDE SEQUENCE</scope>
</reference>
<gene>
    <name evidence="2" type="ORF">METZ01_LOCUS477678</name>
</gene>
<evidence type="ECO:0000313" key="2">
    <source>
        <dbReference type="EMBL" id="SVE24824.1"/>
    </source>
</evidence>
<evidence type="ECO:0000256" key="1">
    <source>
        <dbReference type="SAM" id="MobiDB-lite"/>
    </source>
</evidence>
<feature type="non-terminal residue" evidence="2">
    <location>
        <position position="178"/>
    </location>
</feature>
<feature type="region of interest" description="Disordered" evidence="1">
    <location>
        <begin position="66"/>
        <end position="143"/>
    </location>
</feature>
<protein>
    <submittedName>
        <fullName evidence="2">Uncharacterized protein</fullName>
    </submittedName>
</protein>
<sequence>MANRLNWYGLLSFLLLPLLMSVAVHAEETELQTTQSELLLRLDEQQRVIDGQNQRIERLEEALKQLVEPGSSSGPAKVTGTGNANEAASQPTSPSQSEPPKTPPPPARTKEASSEEAAEDPFAGKSAPKKGYDPEKSFFGPLPRFKSANGYSFGFSGVVSYDVAGYSQDGENESTDVP</sequence>
<name>A0A383BY28_9ZZZZ</name>
<proteinExistence type="predicted"/>